<reference evidence="11" key="1">
    <citation type="submission" date="2025-08" db="UniProtKB">
        <authorList>
            <consortium name="Ensembl"/>
        </authorList>
    </citation>
    <scope>IDENTIFICATION</scope>
</reference>
<dbReference type="PANTHER" id="PTHR13278">
    <property type="entry name" value="ZINC FINGER PROTEIN 830"/>
    <property type="match status" value="1"/>
</dbReference>
<evidence type="ECO:0000256" key="8">
    <source>
        <dbReference type="SAM" id="MobiDB-lite"/>
    </source>
</evidence>
<keyword evidence="5" id="KW-0863">Zinc-finger</keyword>
<evidence type="ECO:0000256" key="5">
    <source>
        <dbReference type="ARBA" id="ARBA00022771"/>
    </source>
</evidence>
<protein>
    <recommendedName>
        <fullName evidence="2">BAG family molecular chaperone regulator 1</fullName>
    </recommendedName>
</protein>
<keyword evidence="4" id="KW-0479">Metal-binding</keyword>
<dbReference type="OrthoDB" id="417450at2759"/>
<dbReference type="InterPro" id="IPR029071">
    <property type="entry name" value="Ubiquitin-like_domsf"/>
</dbReference>
<evidence type="ECO:0000256" key="3">
    <source>
        <dbReference type="ARBA" id="ARBA00022473"/>
    </source>
</evidence>
<evidence type="ECO:0000313" key="11">
    <source>
        <dbReference type="Ensembl" id="ENSVKKP00000010688.1"/>
    </source>
</evidence>
<feature type="compositionally biased region" description="Acidic residues" evidence="8">
    <location>
        <begin position="262"/>
        <end position="274"/>
    </location>
</feature>
<keyword evidence="12" id="KW-1185">Reference proteome</keyword>
<evidence type="ECO:0000256" key="4">
    <source>
        <dbReference type="ARBA" id="ARBA00022723"/>
    </source>
</evidence>
<dbReference type="InterPro" id="IPR003103">
    <property type="entry name" value="BAG_domain"/>
</dbReference>
<dbReference type="GO" id="GO:0033314">
    <property type="term" value="P:mitotic DNA replication checkpoint signaling"/>
    <property type="evidence" value="ECO:0007669"/>
    <property type="project" value="TreeGrafter"/>
</dbReference>
<organism evidence="11 12">
    <name type="scientific">Varanus komodoensis</name>
    <name type="common">Komodo dragon</name>
    <dbReference type="NCBI Taxonomy" id="61221"/>
    <lineage>
        <taxon>Eukaryota</taxon>
        <taxon>Metazoa</taxon>
        <taxon>Chordata</taxon>
        <taxon>Craniata</taxon>
        <taxon>Vertebrata</taxon>
        <taxon>Euteleostomi</taxon>
        <taxon>Lepidosauria</taxon>
        <taxon>Squamata</taxon>
        <taxon>Bifurcata</taxon>
        <taxon>Unidentata</taxon>
        <taxon>Episquamata</taxon>
        <taxon>Toxicofera</taxon>
        <taxon>Anguimorpha</taxon>
        <taxon>Paleoanguimorpha</taxon>
        <taxon>Varanoidea</taxon>
        <taxon>Varanidae</taxon>
        <taxon>Varanus</taxon>
    </lineage>
</organism>
<dbReference type="Pfam" id="PF00240">
    <property type="entry name" value="ubiquitin"/>
    <property type="match status" value="1"/>
</dbReference>
<evidence type="ECO:0000256" key="2">
    <source>
        <dbReference type="ARBA" id="ARBA00022374"/>
    </source>
</evidence>
<accession>A0A8D2J7Q6</accession>
<dbReference type="InterPro" id="IPR036533">
    <property type="entry name" value="BAG_dom_sf"/>
</dbReference>
<dbReference type="GO" id="GO:0003676">
    <property type="term" value="F:nucleic acid binding"/>
    <property type="evidence" value="ECO:0007669"/>
    <property type="project" value="InterPro"/>
</dbReference>
<name>A0A8D2J7Q6_VARKO</name>
<evidence type="ECO:0000256" key="6">
    <source>
        <dbReference type="ARBA" id="ARBA00022833"/>
    </source>
</evidence>
<evidence type="ECO:0000256" key="7">
    <source>
        <dbReference type="ARBA" id="ARBA00023242"/>
    </source>
</evidence>
<dbReference type="GO" id="GO:0044773">
    <property type="term" value="P:mitotic DNA damage checkpoint signaling"/>
    <property type="evidence" value="ECO:0007669"/>
    <property type="project" value="TreeGrafter"/>
</dbReference>
<dbReference type="Ensembl" id="ENSVKKT00000010946.1">
    <property type="protein sequence ID" value="ENSVKKP00000010688.1"/>
    <property type="gene ID" value="ENSVKKG00000007507.1"/>
</dbReference>
<dbReference type="Gene3D" id="1.20.58.120">
    <property type="entry name" value="BAG domain"/>
    <property type="match status" value="1"/>
</dbReference>
<dbReference type="GO" id="GO:0033260">
    <property type="term" value="P:nuclear DNA replication"/>
    <property type="evidence" value="ECO:0007669"/>
    <property type="project" value="TreeGrafter"/>
</dbReference>
<evidence type="ECO:0000259" key="9">
    <source>
        <dbReference type="PROSITE" id="PS50053"/>
    </source>
</evidence>
<feature type="domain" description="Ubiquitin-like" evidence="9">
    <location>
        <begin position="10"/>
        <end position="90"/>
    </location>
</feature>
<dbReference type="GO" id="GO:0005681">
    <property type="term" value="C:spliceosomal complex"/>
    <property type="evidence" value="ECO:0007669"/>
    <property type="project" value="InterPro"/>
</dbReference>
<dbReference type="PROSITE" id="PS51035">
    <property type="entry name" value="BAG"/>
    <property type="match status" value="1"/>
</dbReference>
<dbReference type="Proteomes" id="UP000694545">
    <property type="component" value="Unplaced"/>
</dbReference>
<keyword evidence="3" id="KW-0217">Developmental protein</keyword>
<dbReference type="InterPro" id="IPR000626">
    <property type="entry name" value="Ubiquitin-like_dom"/>
</dbReference>
<keyword evidence="7" id="KW-0539">Nucleus</keyword>
<dbReference type="Gene3D" id="3.10.20.90">
    <property type="entry name" value="Phosphatidylinositol 3-kinase Catalytic Subunit, Chain A, domain 1"/>
    <property type="match status" value="1"/>
</dbReference>
<dbReference type="GO" id="GO:0008270">
    <property type="term" value="F:zinc ion binding"/>
    <property type="evidence" value="ECO:0007669"/>
    <property type="project" value="UniProtKB-KW"/>
</dbReference>
<dbReference type="AlphaFoldDB" id="A0A8D2J7Q6"/>
<evidence type="ECO:0000256" key="1">
    <source>
        <dbReference type="ARBA" id="ARBA00004324"/>
    </source>
</evidence>
<dbReference type="GeneID" id="123034693"/>
<comment type="subcellular location">
    <subcellularLocation>
        <location evidence="1">Nucleus speckle</location>
    </subcellularLocation>
</comment>
<sequence length="475" mass="53096">MAVPGESSALTVTVTYGNEKHSLQVASQEEDSQPTVRDMALLIEQVTGVPVSFQKLIHKGKSLKEMNQPLSTFGVKNGCKVMLIGKRNSPEEDAELKKLKDLEKSVEQVAKKIEEVNKELGGIQKGFLAKNLQTEALNQLDKRIKGTAEQFMKILEQIDAIILPENFSDCKQKKKGLVKKLQKLEQLKELKQSVAGSIPNTSSSLKRKITNAELPAKKVKDSGDHPETVSSGLPEDFFGKIEQAEAKGLSSKSTSGNLLLGDYEEEEEEEEELEKEIKNNNSKLPLTFSVQSTATPVSAQRAETAVALPSGYVENKGLVTPLVFHSGSIQKAEVQEKLVERRENTAEALPEGFFDDPEVDAKVRKVDAPKDQMDKEWDEFQKAMRQVNTISEAIVAEEDEEGRLDRQIGEIDEQIECFRRVEHLRDRQDTMKDKLKEAMRLRAIHAKEDEDIGSDDEGELQDLLSQDWRAKGTLL</sequence>
<gene>
    <name evidence="11" type="primary">LOC123034693</name>
</gene>
<dbReference type="PANTHER" id="PTHR13278:SF0">
    <property type="entry name" value="ZINC FINGER PROTEIN 830"/>
    <property type="match status" value="1"/>
</dbReference>
<proteinExistence type="predicted"/>
<dbReference type="SMART" id="SM00264">
    <property type="entry name" value="BAG"/>
    <property type="match status" value="1"/>
</dbReference>
<dbReference type="RefSeq" id="XP_044308205.1">
    <property type="nucleotide sequence ID" value="XM_044452270.1"/>
</dbReference>
<dbReference type="CDD" id="cd01812">
    <property type="entry name" value="Ubl_BAG1"/>
    <property type="match status" value="1"/>
</dbReference>
<dbReference type="SUPFAM" id="SSF63491">
    <property type="entry name" value="BAG domain"/>
    <property type="match status" value="1"/>
</dbReference>
<evidence type="ECO:0000259" key="10">
    <source>
        <dbReference type="PROSITE" id="PS51035"/>
    </source>
</evidence>
<dbReference type="KEGG" id="vko:123034693"/>
<dbReference type="Pfam" id="PF23406">
    <property type="entry name" value="ZNF380_CC"/>
    <property type="match status" value="1"/>
</dbReference>
<dbReference type="PROSITE" id="PS50053">
    <property type="entry name" value="UBIQUITIN_2"/>
    <property type="match status" value="1"/>
</dbReference>
<evidence type="ECO:0000313" key="12">
    <source>
        <dbReference type="Proteomes" id="UP000694545"/>
    </source>
</evidence>
<keyword evidence="6" id="KW-0862">Zinc</keyword>
<dbReference type="Pfam" id="PF02179">
    <property type="entry name" value="BAG"/>
    <property type="match status" value="1"/>
</dbReference>
<reference evidence="11" key="2">
    <citation type="submission" date="2025-09" db="UniProtKB">
        <authorList>
            <consortium name="Ensembl"/>
        </authorList>
    </citation>
    <scope>IDENTIFICATION</scope>
</reference>
<dbReference type="InterPro" id="IPR059039">
    <property type="entry name" value="ZNF380_CC"/>
</dbReference>
<dbReference type="InterPro" id="IPR040050">
    <property type="entry name" value="ZNF830-like"/>
</dbReference>
<dbReference type="GO" id="GO:0051087">
    <property type="term" value="F:protein-folding chaperone binding"/>
    <property type="evidence" value="ECO:0007669"/>
    <property type="project" value="InterPro"/>
</dbReference>
<dbReference type="SUPFAM" id="SSF54236">
    <property type="entry name" value="Ubiquitin-like"/>
    <property type="match status" value="1"/>
</dbReference>
<feature type="region of interest" description="Disordered" evidence="8">
    <location>
        <begin position="248"/>
        <end position="280"/>
    </location>
</feature>
<dbReference type="SMART" id="SM00213">
    <property type="entry name" value="UBQ"/>
    <property type="match status" value="1"/>
</dbReference>
<feature type="domain" description="BAG" evidence="10">
    <location>
        <begin position="112"/>
        <end position="192"/>
    </location>
</feature>